<dbReference type="Gene3D" id="1.20.5.4130">
    <property type="match status" value="1"/>
</dbReference>
<accession>A0A6V7QDE0</accession>
<keyword evidence="4" id="KW-0547">Nucleotide-binding</keyword>
<sequence length="220" mass="25063">MPCAPLWEMAYMSTVVVQYLWGSRNDESTDYPSALISETTNCALMSVFYLYKIMTGENQIPEKAERASSNENRVLYWHSGIVLSLVLRVRKERRRALAATATATTTTMSTAITIGGWFASAFLDTLVEKASSYTLQQLGQRSDLHDEVRRLRLSLLKASAVLRRAERKQQQHNKDDEELLRHFLLQLKDAAFDAEDLLGDLDYEVLRRRIAEANEASHDC</sequence>
<evidence type="ECO:0000256" key="5">
    <source>
        <dbReference type="ARBA" id="ARBA00022821"/>
    </source>
</evidence>
<evidence type="ECO:0000256" key="3">
    <source>
        <dbReference type="ARBA" id="ARBA00022737"/>
    </source>
</evidence>
<dbReference type="InterPro" id="IPR041118">
    <property type="entry name" value="Rx_N"/>
</dbReference>
<evidence type="ECO:0000313" key="7">
    <source>
        <dbReference type="EMBL" id="CAD1841080.1"/>
    </source>
</evidence>
<dbReference type="EMBL" id="LR862135">
    <property type="protein sequence ID" value="CAD1841080.1"/>
    <property type="molecule type" value="Genomic_DNA"/>
</dbReference>
<reference evidence="7" key="1">
    <citation type="submission" date="2020-07" db="EMBL/GenBank/DDBJ databases">
        <authorList>
            <person name="Lin J."/>
        </authorList>
    </citation>
    <scope>NUCLEOTIDE SEQUENCE</scope>
</reference>
<dbReference type="Pfam" id="PF18052">
    <property type="entry name" value="Rx_N"/>
    <property type="match status" value="1"/>
</dbReference>
<evidence type="ECO:0000256" key="4">
    <source>
        <dbReference type="ARBA" id="ARBA00022741"/>
    </source>
</evidence>
<name>A0A6V7QDE0_ANACO</name>
<protein>
    <recommendedName>
        <fullName evidence="6">Disease resistance N-terminal domain-containing protein</fullName>
    </recommendedName>
</protein>
<proteinExistence type="inferred from homology"/>
<evidence type="ECO:0000259" key="6">
    <source>
        <dbReference type="Pfam" id="PF18052"/>
    </source>
</evidence>
<dbReference type="GO" id="GO:0000166">
    <property type="term" value="F:nucleotide binding"/>
    <property type="evidence" value="ECO:0007669"/>
    <property type="project" value="UniProtKB-KW"/>
</dbReference>
<organism evidence="7">
    <name type="scientific">Ananas comosus var. bracteatus</name>
    <name type="common">red pineapple</name>
    <dbReference type="NCBI Taxonomy" id="296719"/>
    <lineage>
        <taxon>Eukaryota</taxon>
        <taxon>Viridiplantae</taxon>
        <taxon>Streptophyta</taxon>
        <taxon>Embryophyta</taxon>
        <taxon>Tracheophyta</taxon>
        <taxon>Spermatophyta</taxon>
        <taxon>Magnoliopsida</taxon>
        <taxon>Liliopsida</taxon>
        <taxon>Poales</taxon>
        <taxon>Bromeliaceae</taxon>
        <taxon>Bromelioideae</taxon>
        <taxon>Ananas</taxon>
    </lineage>
</organism>
<evidence type="ECO:0000256" key="1">
    <source>
        <dbReference type="ARBA" id="ARBA00008894"/>
    </source>
</evidence>
<dbReference type="GO" id="GO:0006952">
    <property type="term" value="P:defense response"/>
    <property type="evidence" value="ECO:0007669"/>
    <property type="project" value="UniProtKB-KW"/>
</dbReference>
<comment type="similarity">
    <text evidence="1">Belongs to the disease resistance NB-LRR family.</text>
</comment>
<keyword evidence="3" id="KW-0677">Repeat</keyword>
<evidence type="ECO:0000256" key="2">
    <source>
        <dbReference type="ARBA" id="ARBA00022614"/>
    </source>
</evidence>
<feature type="domain" description="Disease resistance N-terminal" evidence="6">
    <location>
        <begin position="122"/>
        <end position="209"/>
    </location>
</feature>
<keyword evidence="2" id="KW-0433">Leucine-rich repeat</keyword>
<gene>
    <name evidence="7" type="ORF">CB5_LOCUS24291</name>
</gene>
<dbReference type="AlphaFoldDB" id="A0A6V7QDE0"/>
<keyword evidence="5" id="KW-0611">Plant defense</keyword>